<comment type="caution">
    <text evidence="1">The sequence shown here is derived from an EMBL/GenBank/DDBJ whole genome shotgun (WGS) entry which is preliminary data.</text>
</comment>
<name>A0ACC1TAD6_9APHY</name>
<dbReference type="Proteomes" id="UP001148662">
    <property type="component" value="Unassembled WGS sequence"/>
</dbReference>
<sequence>MVDIAPEAKVPDILKDAWSNWSAASHVCDAVKCRRKELDALLGHCGDVIRQVAQYCQIYTQDVANDMTGGVSTIESAVESLRDVVMTVSEKGFLWSLVNASKVDGRIGECEQRLERAYTWMNGMAQHSRKQQLSRARNTDQQEFSQILTSSRNGHDLLRMIQSRESMRRSEEEIIVALRKHIQGRLPNDLSRAEDTFIHKSSEILCRLYNVNENVSFKSFVISSLEVDFNVNQPIGSGASGQVFQGAWDGIVVAVKRMHPDDSRTLSLEQRQGFHHEVKMWSELHHPNVLLLYGACLEAETPFLLTKYCKFGTVRQYVAVHSDADRMKLSHEVAAGLAYLHTKGIVHADVKGANVLISEDGHALLSDFGLALKLHQYRSNTSYSEDMDRRRGTLVYMAPEVLRGASPDRAADIYSLGLTIWEIFGDGKFPYERYFDWNLLVDGVAYKHYREDRPRRMREEHAWVIVQRCWAPDPGKRPTARDVQDALKASSKQIAHTTHPHILSNPILFENGNKPIAVPVDSGSRASSGTTTIVAARNNLVTRAQGTAQTAERAQQTITPRAFINIEPGQTSTSTLVGGLSHLSLVSDVASGQGQVSRPNPTERAPYLCAVTPADPVPPPFHPIQPSPFRRMPPLPFRSMSPPVHPVLRGVSPRRETPDIGVQAIKRSSSEPLRPPELMAPPAERARQISMPPPFAPPLAAPTSEANLSSTKSGTALVRSLLPHDWQVRVQRDEYIKNLIKGDLLLSPDVFAPLVQLLDQGRREGKSKLLRSTVASQLNEQKNIYKKAKVSRFKYYTAMAEAMGLVEMGGVAETAWIALKSKP</sequence>
<proteinExistence type="predicted"/>
<organism evidence="1 2">
    <name type="scientific">Phlebia brevispora</name>
    <dbReference type="NCBI Taxonomy" id="194682"/>
    <lineage>
        <taxon>Eukaryota</taxon>
        <taxon>Fungi</taxon>
        <taxon>Dikarya</taxon>
        <taxon>Basidiomycota</taxon>
        <taxon>Agaricomycotina</taxon>
        <taxon>Agaricomycetes</taxon>
        <taxon>Polyporales</taxon>
        <taxon>Meruliaceae</taxon>
        <taxon>Phlebia</taxon>
    </lineage>
</organism>
<gene>
    <name evidence="1" type="ORF">NM688_g1803</name>
</gene>
<dbReference type="EMBL" id="JANHOG010000207">
    <property type="protein sequence ID" value="KAJ3556826.1"/>
    <property type="molecule type" value="Genomic_DNA"/>
</dbReference>
<protein>
    <submittedName>
        <fullName evidence="1">Uncharacterized protein</fullName>
    </submittedName>
</protein>
<evidence type="ECO:0000313" key="2">
    <source>
        <dbReference type="Proteomes" id="UP001148662"/>
    </source>
</evidence>
<accession>A0ACC1TAD6</accession>
<keyword evidence="2" id="KW-1185">Reference proteome</keyword>
<evidence type="ECO:0000313" key="1">
    <source>
        <dbReference type="EMBL" id="KAJ3556826.1"/>
    </source>
</evidence>
<reference evidence="1" key="1">
    <citation type="submission" date="2022-07" db="EMBL/GenBank/DDBJ databases">
        <title>Genome Sequence of Phlebia brevispora.</title>
        <authorList>
            <person name="Buettner E."/>
        </authorList>
    </citation>
    <scope>NUCLEOTIDE SEQUENCE</scope>
    <source>
        <strain evidence="1">MPL23</strain>
    </source>
</reference>